<evidence type="ECO:0000256" key="1">
    <source>
        <dbReference type="ARBA" id="ARBA00004123"/>
    </source>
</evidence>
<name>A0A9P6QJM3_9FUNG</name>
<dbReference type="Proteomes" id="UP000807716">
    <property type="component" value="Unassembled WGS sequence"/>
</dbReference>
<dbReference type="OrthoDB" id="10025739at2759"/>
<comment type="caution">
    <text evidence="7">The sequence shown here is derived from an EMBL/GenBank/DDBJ whole genome shotgun (WGS) entry which is preliminary data.</text>
</comment>
<keyword evidence="6" id="KW-0539">Nucleus</keyword>
<dbReference type="AlphaFoldDB" id="A0A9P6QJM3"/>
<dbReference type="InterPro" id="IPR015419">
    <property type="entry name" value="CTAG/Pcc1"/>
</dbReference>
<dbReference type="GO" id="GO:0005737">
    <property type="term" value="C:cytoplasm"/>
    <property type="evidence" value="ECO:0007669"/>
    <property type="project" value="UniProtKB-SubCell"/>
</dbReference>
<sequence length="84" mass="9446">MTSLDEHLTLEIPFPSPRLAEIAAKVLEVDKDLKPEVSQRVIRTDDSSLIIEFNTSTLKLLRTVVNSQLDMVRMVVETMGAFDS</sequence>
<evidence type="ECO:0000256" key="3">
    <source>
        <dbReference type="ARBA" id="ARBA00007073"/>
    </source>
</evidence>
<dbReference type="GO" id="GO:0005634">
    <property type="term" value="C:nucleus"/>
    <property type="evidence" value="ECO:0007669"/>
    <property type="project" value="UniProtKB-SubCell"/>
</dbReference>
<evidence type="ECO:0000256" key="5">
    <source>
        <dbReference type="ARBA" id="ARBA00022694"/>
    </source>
</evidence>
<comment type="subcellular location">
    <subcellularLocation>
        <location evidence="2">Cytoplasm</location>
    </subcellularLocation>
    <subcellularLocation>
        <location evidence="1">Nucleus</location>
    </subcellularLocation>
</comment>
<accession>A0A9P6QJM3</accession>
<evidence type="ECO:0000256" key="4">
    <source>
        <dbReference type="ARBA" id="ARBA00022490"/>
    </source>
</evidence>
<keyword evidence="8" id="KW-1185">Reference proteome</keyword>
<keyword evidence="4" id="KW-0963">Cytoplasm</keyword>
<dbReference type="GO" id="GO:0008033">
    <property type="term" value="P:tRNA processing"/>
    <property type="evidence" value="ECO:0007669"/>
    <property type="project" value="UniProtKB-KW"/>
</dbReference>
<dbReference type="EMBL" id="JAAAJB010000058">
    <property type="protein sequence ID" value="KAG0268155.1"/>
    <property type="molecule type" value="Genomic_DNA"/>
</dbReference>
<reference evidence="7" key="1">
    <citation type="journal article" date="2020" name="Fungal Divers.">
        <title>Resolving the Mortierellaceae phylogeny through synthesis of multi-gene phylogenetics and phylogenomics.</title>
        <authorList>
            <person name="Vandepol N."/>
            <person name="Liber J."/>
            <person name="Desiro A."/>
            <person name="Na H."/>
            <person name="Kennedy M."/>
            <person name="Barry K."/>
            <person name="Grigoriev I.V."/>
            <person name="Miller A.N."/>
            <person name="O'Donnell K."/>
            <person name="Stajich J.E."/>
            <person name="Bonito G."/>
        </authorList>
    </citation>
    <scope>NUCLEOTIDE SEQUENCE</scope>
    <source>
        <strain evidence="7">BC1065</strain>
    </source>
</reference>
<dbReference type="PANTHER" id="PTHR31283:SF5">
    <property type="entry name" value="EKC_KEOPS COMPLEX SUBUNIT LAGE3"/>
    <property type="match status" value="1"/>
</dbReference>
<gene>
    <name evidence="7" type="ORF">DFQ27_007386</name>
</gene>
<evidence type="ECO:0000256" key="2">
    <source>
        <dbReference type="ARBA" id="ARBA00004496"/>
    </source>
</evidence>
<evidence type="ECO:0008006" key="9">
    <source>
        <dbReference type="Google" id="ProtNLM"/>
    </source>
</evidence>
<dbReference type="GO" id="GO:0000408">
    <property type="term" value="C:EKC/KEOPS complex"/>
    <property type="evidence" value="ECO:0007669"/>
    <property type="project" value="TreeGrafter"/>
</dbReference>
<dbReference type="FunFam" id="3.30.310.50:FF:000005">
    <property type="entry name" value="L antigen family member 3"/>
    <property type="match status" value="1"/>
</dbReference>
<dbReference type="Pfam" id="PF09341">
    <property type="entry name" value="Pcc1"/>
    <property type="match status" value="1"/>
</dbReference>
<dbReference type="GO" id="GO:0070525">
    <property type="term" value="P:tRNA threonylcarbamoyladenosine metabolic process"/>
    <property type="evidence" value="ECO:0007669"/>
    <property type="project" value="TreeGrafter"/>
</dbReference>
<dbReference type="PANTHER" id="PTHR31283">
    <property type="entry name" value="EKC/KEOPS COMPLEX SUBUNIT PCC1 FAMILY MEMBER"/>
    <property type="match status" value="1"/>
</dbReference>
<evidence type="ECO:0000313" key="7">
    <source>
        <dbReference type="EMBL" id="KAG0268155.1"/>
    </source>
</evidence>
<protein>
    <recommendedName>
        <fullName evidence="9">Transcription factor Pcc1</fullName>
    </recommendedName>
</protein>
<keyword evidence="5" id="KW-0819">tRNA processing</keyword>
<organism evidence="7 8">
    <name type="scientific">Actinomortierella ambigua</name>
    <dbReference type="NCBI Taxonomy" id="1343610"/>
    <lineage>
        <taxon>Eukaryota</taxon>
        <taxon>Fungi</taxon>
        <taxon>Fungi incertae sedis</taxon>
        <taxon>Mucoromycota</taxon>
        <taxon>Mortierellomycotina</taxon>
        <taxon>Mortierellomycetes</taxon>
        <taxon>Mortierellales</taxon>
        <taxon>Mortierellaceae</taxon>
        <taxon>Actinomortierella</taxon>
    </lineage>
</organism>
<evidence type="ECO:0000313" key="8">
    <source>
        <dbReference type="Proteomes" id="UP000807716"/>
    </source>
</evidence>
<dbReference type="Gene3D" id="3.30.310.50">
    <property type="entry name" value="Alpha-D-phosphohexomutase, C-terminal domain"/>
    <property type="match status" value="1"/>
</dbReference>
<comment type="similarity">
    <text evidence="3">Belongs to the CTAG/PCC1 family.</text>
</comment>
<evidence type="ECO:0000256" key="6">
    <source>
        <dbReference type="ARBA" id="ARBA00023242"/>
    </source>
</evidence>
<proteinExistence type="inferred from homology"/>